<accession>A0A975YJ69</accession>
<dbReference type="Pfam" id="PF04909">
    <property type="entry name" value="Amidohydro_2"/>
    <property type="match status" value="1"/>
</dbReference>
<evidence type="ECO:0000313" key="3">
    <source>
        <dbReference type="Proteomes" id="UP000694001"/>
    </source>
</evidence>
<organism evidence="2 3">
    <name type="scientific">Elioraea tepida</name>
    <dbReference type="NCBI Taxonomy" id="2843330"/>
    <lineage>
        <taxon>Bacteria</taxon>
        <taxon>Pseudomonadati</taxon>
        <taxon>Pseudomonadota</taxon>
        <taxon>Alphaproteobacteria</taxon>
        <taxon>Acetobacterales</taxon>
        <taxon>Elioraeaceae</taxon>
        <taxon>Elioraea</taxon>
    </lineage>
</organism>
<gene>
    <name evidence="2" type="ORF">KO353_12830</name>
</gene>
<dbReference type="Proteomes" id="UP000694001">
    <property type="component" value="Chromosome"/>
</dbReference>
<sequence length="282" mass="31314">MTPDPHRPLLVCPQGSIECHSHVYDPVRFPYVLQELGETPHDWQAFRDMLDRLGFDRAAIVQAAAYGTDNRCTLDAVERLGRGRARAVVVTGPDETEAGFRALHAQGARALRVFLGTPFLSLADIKPLAKRIAPLGWHIILQDPAGPNIAAWAEAIEGIPCPVVIDHLGRIPPGPGAMASATHPQFQALLRLVETGRVYVKLSGFYYSSATGWPYQDVEPRVRALVELRPDRLLYGANWPHPKLQPKPDDAKELDLLLDWVPDAGTREMILRDNPARLYFSD</sequence>
<dbReference type="EMBL" id="CP076448">
    <property type="protein sequence ID" value="QXM24142.1"/>
    <property type="molecule type" value="Genomic_DNA"/>
</dbReference>
<dbReference type="RefSeq" id="WP_218285116.1">
    <property type="nucleotide sequence ID" value="NZ_CP076448.1"/>
</dbReference>
<dbReference type="PANTHER" id="PTHR35563:SF2">
    <property type="entry name" value="BARREL METAL-DEPENDENT HYDROLASE, PUTATIVE (AFU_ORTHOLOGUE AFUA_1G16240)-RELATED"/>
    <property type="match status" value="1"/>
</dbReference>
<name>A0A975YJ69_9PROT</name>
<dbReference type="KEGG" id="elio:KO353_12830"/>
<dbReference type="InterPro" id="IPR006680">
    <property type="entry name" value="Amidohydro-rel"/>
</dbReference>
<dbReference type="AlphaFoldDB" id="A0A975YJ69"/>
<keyword evidence="3" id="KW-1185">Reference proteome</keyword>
<evidence type="ECO:0000259" key="1">
    <source>
        <dbReference type="Pfam" id="PF04909"/>
    </source>
</evidence>
<evidence type="ECO:0000313" key="2">
    <source>
        <dbReference type="EMBL" id="QXM24142.1"/>
    </source>
</evidence>
<dbReference type="PANTHER" id="PTHR35563">
    <property type="entry name" value="BARREL METAL-DEPENDENT HYDROLASE, PUTATIVE (AFU_ORTHOLOGUE AFUA_1G16240)-RELATED"/>
    <property type="match status" value="1"/>
</dbReference>
<feature type="domain" description="Amidohydrolase-related" evidence="1">
    <location>
        <begin position="18"/>
        <end position="279"/>
    </location>
</feature>
<dbReference type="InterPro" id="IPR052358">
    <property type="entry name" value="Aro_Compnd_Degr_Hydrolases"/>
</dbReference>
<proteinExistence type="predicted"/>
<dbReference type="GO" id="GO:0016787">
    <property type="term" value="F:hydrolase activity"/>
    <property type="evidence" value="ECO:0007669"/>
    <property type="project" value="InterPro"/>
</dbReference>
<protein>
    <submittedName>
        <fullName evidence="2">Amidohydrolase family protein</fullName>
    </submittedName>
</protein>
<reference evidence="2" key="1">
    <citation type="submission" date="2021-06" db="EMBL/GenBank/DDBJ databases">
        <title>Elioraea tepida, sp. nov., a moderately thermophilic aerobic anoxygenic phototrophic bacterium isolated from an alkaline siliceous hot spring mat community in Yellowstone National Park, WY, USA.</title>
        <authorList>
            <person name="Saini M.K."/>
            <person name="Yoshida S."/>
            <person name="Sebastian A."/>
            <person name="Hirose S."/>
            <person name="Hara E."/>
            <person name="Tamaki H."/>
            <person name="Soulier N.T."/>
            <person name="Albert I."/>
            <person name="Hanada S."/>
            <person name="Bryant D.A."/>
            <person name="Tank M."/>
        </authorList>
    </citation>
    <scope>NUCLEOTIDE SEQUENCE</scope>
    <source>
        <strain evidence="2">MS-P2</strain>
    </source>
</reference>